<keyword evidence="2" id="KW-1185">Reference proteome</keyword>
<comment type="caution">
    <text evidence="1">The sequence shown here is derived from an EMBL/GenBank/DDBJ whole genome shotgun (WGS) entry which is preliminary data.</text>
</comment>
<proteinExistence type="predicted"/>
<evidence type="ECO:0000313" key="2">
    <source>
        <dbReference type="Proteomes" id="UP000480303"/>
    </source>
</evidence>
<gene>
    <name evidence="1" type="ORF">Hs30E_17000</name>
</gene>
<evidence type="ECO:0000313" key="1">
    <source>
        <dbReference type="EMBL" id="GFH43149.1"/>
    </source>
</evidence>
<dbReference type="Proteomes" id="UP000480303">
    <property type="component" value="Unassembled WGS sequence"/>
</dbReference>
<sequence length="151" mass="18103">MLETKTYISRKNEEPVLEDDSLKEFKEIYHTLGNMIIVPKGFNTWRALPTGDYWGISQLNIEKCLGEDLSKVWRERFFLEEITPKREKIERQLKTVYHHTTRKTSFDKFLSEDDDKEINDILALNQKFIEIVIESIEIRTQKMYQTLEKIK</sequence>
<dbReference type="AlphaFoldDB" id="A0A6A0BCK1"/>
<organism evidence="1 2">
    <name type="scientific">Pseudolactococcus hodotermopsidis</name>
    <dbReference type="NCBI Taxonomy" id="2709157"/>
    <lineage>
        <taxon>Bacteria</taxon>
        <taxon>Bacillati</taxon>
        <taxon>Bacillota</taxon>
        <taxon>Bacilli</taxon>
        <taxon>Lactobacillales</taxon>
        <taxon>Streptococcaceae</taxon>
        <taxon>Pseudolactococcus</taxon>
    </lineage>
</organism>
<dbReference type="RefSeq" id="WP_172209587.1">
    <property type="nucleotide sequence ID" value="NZ_BLLI01000060.1"/>
</dbReference>
<dbReference type="EMBL" id="BLLI01000060">
    <property type="protein sequence ID" value="GFH43149.1"/>
    <property type="molecule type" value="Genomic_DNA"/>
</dbReference>
<name>A0A6A0BCK1_9LACT</name>
<protein>
    <submittedName>
        <fullName evidence="1">Uncharacterized protein</fullName>
    </submittedName>
</protein>
<reference evidence="1 2" key="1">
    <citation type="submission" date="2020-02" db="EMBL/GenBank/DDBJ databases">
        <title>Draft genome sequence of Lactococcus sp. Hs30E4-3.</title>
        <authorList>
            <person name="Noda S."/>
            <person name="Yuki M."/>
            <person name="Ohkuma M."/>
        </authorList>
    </citation>
    <scope>NUCLEOTIDE SEQUENCE [LARGE SCALE GENOMIC DNA]</scope>
    <source>
        <strain evidence="1 2">Hs30E4-3</strain>
    </source>
</reference>
<accession>A0A6A0BCK1</accession>